<gene>
    <name evidence="1" type="ORF">J2S08_000098</name>
</gene>
<comment type="caution">
    <text evidence="1">The sequence shown here is derived from an EMBL/GenBank/DDBJ whole genome shotgun (WGS) entry which is preliminary data.</text>
</comment>
<protein>
    <recommendedName>
        <fullName evidence="3">Transposase</fullName>
    </recommendedName>
</protein>
<dbReference type="Proteomes" id="UP001223586">
    <property type="component" value="Unassembled WGS sequence"/>
</dbReference>
<accession>A0ABT9WM15</accession>
<proteinExistence type="predicted"/>
<evidence type="ECO:0008006" key="3">
    <source>
        <dbReference type="Google" id="ProtNLM"/>
    </source>
</evidence>
<dbReference type="EMBL" id="JAUSTT010000001">
    <property type="protein sequence ID" value="MDQ0174267.1"/>
    <property type="molecule type" value="Genomic_DNA"/>
</dbReference>
<sequence>MKRKWNKEELIEHLFPNKLHLVMGNKTEATRLS</sequence>
<evidence type="ECO:0000313" key="1">
    <source>
        <dbReference type="EMBL" id="MDQ0174267.1"/>
    </source>
</evidence>
<organism evidence="1 2">
    <name type="scientific">Bacillus chungangensis</name>
    <dbReference type="NCBI Taxonomy" id="587633"/>
    <lineage>
        <taxon>Bacteria</taxon>
        <taxon>Bacillati</taxon>
        <taxon>Bacillota</taxon>
        <taxon>Bacilli</taxon>
        <taxon>Bacillales</taxon>
        <taxon>Bacillaceae</taxon>
        <taxon>Bacillus</taxon>
    </lineage>
</organism>
<keyword evidence="2" id="KW-1185">Reference proteome</keyword>
<name>A0ABT9WM15_9BACI</name>
<evidence type="ECO:0000313" key="2">
    <source>
        <dbReference type="Proteomes" id="UP001223586"/>
    </source>
</evidence>
<reference evidence="1 2" key="1">
    <citation type="submission" date="2023-07" db="EMBL/GenBank/DDBJ databases">
        <title>Genomic Encyclopedia of Type Strains, Phase IV (KMG-IV): sequencing the most valuable type-strain genomes for metagenomic binning, comparative biology and taxonomic classification.</title>
        <authorList>
            <person name="Goeker M."/>
        </authorList>
    </citation>
    <scope>NUCLEOTIDE SEQUENCE [LARGE SCALE GENOMIC DNA]</scope>
    <source>
        <strain evidence="1 2">DSM 23837</strain>
    </source>
</reference>